<keyword evidence="1" id="KW-0732">Signal</keyword>
<name>A0ABR4DWF8_9PEZI</name>
<dbReference type="Proteomes" id="UP001600888">
    <property type="component" value="Unassembled WGS sequence"/>
</dbReference>
<evidence type="ECO:0000313" key="3">
    <source>
        <dbReference type="Proteomes" id="UP001600888"/>
    </source>
</evidence>
<keyword evidence="3" id="KW-1185">Reference proteome</keyword>
<evidence type="ECO:0000256" key="1">
    <source>
        <dbReference type="SAM" id="SignalP"/>
    </source>
</evidence>
<feature type="signal peptide" evidence="1">
    <location>
        <begin position="1"/>
        <end position="19"/>
    </location>
</feature>
<accession>A0ABR4DWF8</accession>
<evidence type="ECO:0000313" key="2">
    <source>
        <dbReference type="EMBL" id="KAL2274647.1"/>
    </source>
</evidence>
<organism evidence="2 3">
    <name type="scientific">Diaporthe vaccinii</name>
    <dbReference type="NCBI Taxonomy" id="105482"/>
    <lineage>
        <taxon>Eukaryota</taxon>
        <taxon>Fungi</taxon>
        <taxon>Dikarya</taxon>
        <taxon>Ascomycota</taxon>
        <taxon>Pezizomycotina</taxon>
        <taxon>Sordariomycetes</taxon>
        <taxon>Sordariomycetidae</taxon>
        <taxon>Diaporthales</taxon>
        <taxon>Diaporthaceae</taxon>
        <taxon>Diaporthe</taxon>
        <taxon>Diaporthe eres species complex</taxon>
    </lineage>
</organism>
<proteinExistence type="predicted"/>
<feature type="chain" id="PRO_5046816505" evidence="1">
    <location>
        <begin position="20"/>
        <end position="91"/>
    </location>
</feature>
<reference evidence="2 3" key="1">
    <citation type="submission" date="2024-03" db="EMBL/GenBank/DDBJ databases">
        <title>A high-quality draft genome sequence of Diaporthe vaccinii, a causative agent of upright dieback and viscid rot disease in cranberry plants.</title>
        <authorList>
            <person name="Sarrasin M."/>
            <person name="Lang B.F."/>
            <person name="Burger G."/>
        </authorList>
    </citation>
    <scope>NUCLEOTIDE SEQUENCE [LARGE SCALE GENOMIC DNA]</scope>
    <source>
        <strain evidence="2 3">IS7</strain>
    </source>
</reference>
<comment type="caution">
    <text evidence="2">The sequence shown here is derived from an EMBL/GenBank/DDBJ whole genome shotgun (WGS) entry which is preliminary data.</text>
</comment>
<sequence length="91" mass="9053">MYFTKLIAVSMAFVAFGAAAPSSEQGKEKRTVSTGECNGTSCRFGLANVPCNVGSCVGAGGGDGAKCGDVNGNILCPGCSGTYGCDLVTDE</sequence>
<dbReference type="EMBL" id="JBAWTH010000152">
    <property type="protein sequence ID" value="KAL2274647.1"/>
    <property type="molecule type" value="Genomic_DNA"/>
</dbReference>
<gene>
    <name evidence="2" type="ORF">FJTKL_03065</name>
</gene>
<protein>
    <submittedName>
        <fullName evidence="2">Uncharacterized protein</fullName>
    </submittedName>
</protein>